<evidence type="ECO:0008006" key="3">
    <source>
        <dbReference type="Google" id="ProtNLM"/>
    </source>
</evidence>
<gene>
    <name evidence="1" type="ORF">C6P64_17620</name>
</gene>
<proteinExistence type="predicted"/>
<sequence>MNRAAPITPELTVVDGHVTTSSLDVARHFGKRHDHVLRTIRDLLAQLPAERAPNFGETFIDVPGPNGATRSEPAYRITRDGFTLLAMGFTGARALEFKLAYLDAFNRMEAELSRWQATIDPAAKSTRQALENAAQLAALVQAEAFEQFAKSELFDGGRWLLTFVADERKPGQTRPHITRIETDACIMSPERFLHALVEPNGIAVKPQVMTDFIAQAMTRLRWSLDYLENKAAGKPVKLHW</sequence>
<dbReference type="EMBL" id="PVLQ01000147">
    <property type="protein sequence ID" value="PRD63834.1"/>
    <property type="molecule type" value="Genomic_DNA"/>
</dbReference>
<dbReference type="NCBIfam" id="TIGR02681">
    <property type="entry name" value="phage_pRha"/>
    <property type="match status" value="1"/>
</dbReference>
<dbReference type="OrthoDB" id="79831at2"/>
<evidence type="ECO:0000313" key="2">
    <source>
        <dbReference type="Proteomes" id="UP000238589"/>
    </source>
</evidence>
<dbReference type="RefSeq" id="WP_105749830.1">
    <property type="nucleotide sequence ID" value="NZ_PVLQ01000147.1"/>
</dbReference>
<evidence type="ECO:0000313" key="1">
    <source>
        <dbReference type="EMBL" id="PRD63834.1"/>
    </source>
</evidence>
<keyword evidence="2" id="KW-1185">Reference proteome</keyword>
<accession>A0A2S9K095</accession>
<organism evidence="1 2">
    <name type="scientific">Malikia granosa</name>
    <dbReference type="NCBI Taxonomy" id="263067"/>
    <lineage>
        <taxon>Bacteria</taxon>
        <taxon>Pseudomonadati</taxon>
        <taxon>Pseudomonadota</taxon>
        <taxon>Betaproteobacteria</taxon>
        <taxon>Burkholderiales</taxon>
        <taxon>Comamonadaceae</taxon>
        <taxon>Malikia</taxon>
    </lineage>
</organism>
<dbReference type="AlphaFoldDB" id="A0A2S9K095"/>
<name>A0A2S9K095_9BURK</name>
<reference evidence="1 2" key="1">
    <citation type="submission" date="2018-03" db="EMBL/GenBank/DDBJ databases">
        <title>Comparative genomics illustrates the genes involved in a hyperalkaliphilic mechanisms of Serpentinomonas isolated from highly-alkaline calcium-rich serpentinized springs.</title>
        <authorList>
            <person name="Suzuki S."/>
            <person name="Ishii S."/>
            <person name="Walworth N."/>
            <person name="Bird L."/>
            <person name="Kuenen J.G."/>
            <person name="Nealson K.H."/>
        </authorList>
    </citation>
    <scope>NUCLEOTIDE SEQUENCE [LARGE SCALE GENOMIC DNA]</scope>
    <source>
        <strain evidence="1 2">P1</strain>
    </source>
</reference>
<dbReference type="InterPro" id="IPR014054">
    <property type="entry name" value="Phage_regulatory_Rha"/>
</dbReference>
<comment type="caution">
    <text evidence="1">The sequence shown here is derived from an EMBL/GenBank/DDBJ whole genome shotgun (WGS) entry which is preliminary data.</text>
</comment>
<dbReference type="Pfam" id="PF09669">
    <property type="entry name" value="Phage_pRha"/>
    <property type="match status" value="1"/>
</dbReference>
<protein>
    <recommendedName>
        <fullName evidence="3">Rha family transcriptional regulator</fullName>
    </recommendedName>
</protein>
<dbReference type="Proteomes" id="UP000238589">
    <property type="component" value="Unassembled WGS sequence"/>
</dbReference>